<proteinExistence type="inferred from homology"/>
<dbReference type="InterPro" id="IPR008670">
    <property type="entry name" value="CoA_reduct_LuxC"/>
</dbReference>
<evidence type="ECO:0000256" key="4">
    <source>
        <dbReference type="ARBA" id="ARBA00013020"/>
    </source>
</evidence>
<dbReference type="SUPFAM" id="SSF53720">
    <property type="entry name" value="ALDH-like"/>
    <property type="match status" value="1"/>
</dbReference>
<comment type="similarity">
    <text evidence="3">Belongs to the LuxC family.</text>
</comment>
<keyword evidence="5" id="KW-0521">NADP</keyword>
<organism evidence="8 9">
    <name type="scientific">Zestosphaera tikiterensis</name>
    <dbReference type="NCBI Taxonomy" id="1973259"/>
    <lineage>
        <taxon>Archaea</taxon>
        <taxon>Thermoproteota</taxon>
        <taxon>Thermoprotei</taxon>
        <taxon>Desulfurococcales</taxon>
        <taxon>Desulfurococcaceae</taxon>
        <taxon>Zestosphaera</taxon>
    </lineage>
</organism>
<dbReference type="Gene3D" id="3.40.605.10">
    <property type="entry name" value="Aldehyde Dehydrogenase, Chain A, domain 1"/>
    <property type="match status" value="1"/>
</dbReference>
<dbReference type="AlphaFoldDB" id="A0A2R7Y3H5"/>
<evidence type="ECO:0000313" key="9">
    <source>
        <dbReference type="Proteomes" id="UP000244093"/>
    </source>
</evidence>
<gene>
    <name evidence="8" type="ORF">B7O98_09415</name>
</gene>
<comment type="pathway">
    <text evidence="2">Lipid metabolism; fatty acid reduction for biolumincescence.</text>
</comment>
<name>A0A2R7Y3H5_9CREN</name>
<evidence type="ECO:0000256" key="2">
    <source>
        <dbReference type="ARBA" id="ARBA00004908"/>
    </source>
</evidence>
<evidence type="ECO:0000313" key="8">
    <source>
        <dbReference type="EMBL" id="PUA31382.1"/>
    </source>
</evidence>
<dbReference type="InterPro" id="IPR016162">
    <property type="entry name" value="Ald_DH_N"/>
</dbReference>
<comment type="catalytic activity">
    <reaction evidence="7">
        <text>a long-chain fatty aldehyde + NADP(+) + CoA = a long-chain fatty acyl-CoA + NADPH + H(+)</text>
        <dbReference type="Rhea" id="RHEA:15437"/>
        <dbReference type="ChEBI" id="CHEBI:15378"/>
        <dbReference type="ChEBI" id="CHEBI:17176"/>
        <dbReference type="ChEBI" id="CHEBI:57287"/>
        <dbReference type="ChEBI" id="CHEBI:57783"/>
        <dbReference type="ChEBI" id="CHEBI:58349"/>
        <dbReference type="ChEBI" id="CHEBI:83139"/>
        <dbReference type="EC" id="1.2.1.50"/>
    </reaction>
</comment>
<evidence type="ECO:0000256" key="7">
    <source>
        <dbReference type="ARBA" id="ARBA00049412"/>
    </source>
</evidence>
<comment type="function">
    <text evidence="1">LuxC is the fatty acid reductase enzyme responsible for synthesis of the aldehyde substrate for the luminescent reaction catalyzed by luciferase.</text>
</comment>
<dbReference type="Proteomes" id="UP000244093">
    <property type="component" value="Unassembled WGS sequence"/>
</dbReference>
<accession>A0A2R7Y3H5</accession>
<evidence type="ECO:0000256" key="3">
    <source>
        <dbReference type="ARBA" id="ARBA00010915"/>
    </source>
</evidence>
<evidence type="ECO:0000256" key="6">
    <source>
        <dbReference type="ARBA" id="ARBA00023223"/>
    </source>
</evidence>
<dbReference type="Pfam" id="PF05893">
    <property type="entry name" value="LuxC"/>
    <property type="match status" value="1"/>
</dbReference>
<dbReference type="GO" id="GO:0003995">
    <property type="term" value="F:acyl-CoA dehydrogenase activity"/>
    <property type="evidence" value="ECO:0007669"/>
    <property type="project" value="InterPro"/>
</dbReference>
<dbReference type="GO" id="GO:0008218">
    <property type="term" value="P:bioluminescence"/>
    <property type="evidence" value="ECO:0007669"/>
    <property type="project" value="UniProtKB-KW"/>
</dbReference>
<sequence length="485" mass="53532">MDLEPIYLGKTRLEVEAVKLSNLTYKEPTIDWLKRFLSTGGDVQNKLSNTSVKERLKLIDELGKVWREKLNSGKLDHLKKNLVKTTGYSERLIDMEFSLVSEVLNSENLVKLLDAGLKGGLASLEGPSEIASNEYLMNVPAGPVFIISSGNSVIPPLIPTVVSLVVGNQTILKPSISNYLAVKEVFEGFKEVLNSYADASAYAEALLVSYFSHNSKALQYLLKEAPLGVVNYWGGDPGRLTVSKAVAENLNKPKLVVNGPLTGFAIVDEASANEANAEKLAFDIVLYDQQLCSSPTQAAFIGNFDSAVNFAKLLGKALDRVGLEFKIDLSEGHLYNIVKLRRALEYVRTTRNKVLYSTDPSNPWTLVVSEGRSTLAEVASSINTTVYERRRFLELITVNDLDQAVDLILNLRVNPAFTGVDKVQTVALAVSKDLELQAVRKLSRAGVYRIVPLGETYLRTPYEPYDGFSLPSVFTYSVYFRRGST</sequence>
<protein>
    <recommendedName>
        <fullName evidence="4">long-chain-fatty-acyl-CoA reductase</fullName>
        <ecNumber evidence="4">1.2.1.50</ecNumber>
    </recommendedName>
</protein>
<comment type="caution">
    <text evidence="8">The sequence shown here is derived from an EMBL/GenBank/DDBJ whole genome shotgun (WGS) entry which is preliminary data.</text>
</comment>
<reference evidence="8 9" key="1">
    <citation type="journal article" date="2018" name="Syst. Appl. Microbiol.">
        <title>A new symbiotic nanoarchaeote (Candidatus Nanoclepta minutus) and its host (Zestosphaera tikiterensis gen. nov., sp. nov.) from a New Zealand hot spring.</title>
        <authorList>
            <person name="St John E."/>
            <person name="Liu Y."/>
            <person name="Podar M."/>
            <person name="Stott M.B."/>
            <person name="Meneghin J."/>
            <person name="Chen Z."/>
            <person name="Lagutin K."/>
            <person name="Mitchell K."/>
            <person name="Reysenbach A.L."/>
        </authorList>
    </citation>
    <scope>NUCLEOTIDE SEQUENCE [LARGE SCALE GENOMIC DNA]</scope>
    <source>
        <strain evidence="8">NZ3</strain>
    </source>
</reference>
<dbReference type="UniPathway" id="UPA00569"/>
<dbReference type="EC" id="1.2.1.50" evidence="4"/>
<dbReference type="EMBL" id="NBVN01000012">
    <property type="protein sequence ID" value="PUA31382.1"/>
    <property type="molecule type" value="Genomic_DNA"/>
</dbReference>
<evidence type="ECO:0000256" key="1">
    <source>
        <dbReference type="ARBA" id="ARBA00003277"/>
    </source>
</evidence>
<evidence type="ECO:0000256" key="5">
    <source>
        <dbReference type="ARBA" id="ARBA00022857"/>
    </source>
</evidence>
<keyword evidence="6" id="KW-0455">Luminescence</keyword>
<dbReference type="InterPro" id="IPR016161">
    <property type="entry name" value="Ald_DH/histidinol_DH"/>
</dbReference>